<gene>
    <name evidence="1" type="ORF">LCGC14_1909480</name>
</gene>
<evidence type="ECO:0000313" key="1">
    <source>
        <dbReference type="EMBL" id="KKL89960.1"/>
    </source>
</evidence>
<dbReference type="EMBL" id="LAZR01020142">
    <property type="protein sequence ID" value="KKL89960.1"/>
    <property type="molecule type" value="Genomic_DNA"/>
</dbReference>
<dbReference type="AlphaFoldDB" id="A0A0F9I818"/>
<comment type="caution">
    <text evidence="1">The sequence shown here is derived from an EMBL/GenBank/DDBJ whole genome shotgun (WGS) entry which is preliminary data.</text>
</comment>
<proteinExistence type="predicted"/>
<name>A0A0F9I818_9ZZZZ</name>
<accession>A0A0F9I818</accession>
<organism evidence="1">
    <name type="scientific">marine sediment metagenome</name>
    <dbReference type="NCBI Taxonomy" id="412755"/>
    <lineage>
        <taxon>unclassified sequences</taxon>
        <taxon>metagenomes</taxon>
        <taxon>ecological metagenomes</taxon>
    </lineage>
</organism>
<protein>
    <submittedName>
        <fullName evidence="1">Uncharacterized protein</fullName>
    </submittedName>
</protein>
<sequence length="62" mass="7027">MSEIIKMRIVGNSLVVVDENGVTYQFDGRPFSQMTDELLADTKREDIFTDTVIAPQIKNKAH</sequence>
<reference evidence="1" key="1">
    <citation type="journal article" date="2015" name="Nature">
        <title>Complex archaea that bridge the gap between prokaryotes and eukaryotes.</title>
        <authorList>
            <person name="Spang A."/>
            <person name="Saw J.H."/>
            <person name="Jorgensen S.L."/>
            <person name="Zaremba-Niedzwiedzka K."/>
            <person name="Martijn J."/>
            <person name="Lind A.E."/>
            <person name="van Eijk R."/>
            <person name="Schleper C."/>
            <person name="Guy L."/>
            <person name="Ettema T.J."/>
        </authorList>
    </citation>
    <scope>NUCLEOTIDE SEQUENCE</scope>
</reference>